<dbReference type="InterPro" id="IPR011723">
    <property type="entry name" value="Znf/thioredoxin_put"/>
</dbReference>
<dbReference type="Pfam" id="PF13717">
    <property type="entry name" value="Zn_ribbon_4"/>
    <property type="match status" value="1"/>
</dbReference>
<evidence type="ECO:0000259" key="3">
    <source>
        <dbReference type="Pfam" id="PF13717"/>
    </source>
</evidence>
<evidence type="ECO:0000256" key="1">
    <source>
        <dbReference type="SAM" id="MobiDB-lite"/>
    </source>
</evidence>
<dbReference type="Proteomes" id="UP000528964">
    <property type="component" value="Unassembled WGS sequence"/>
</dbReference>
<gene>
    <name evidence="4" type="ORF">GGR24_002650</name>
</gene>
<reference evidence="4 5" key="1">
    <citation type="submission" date="2020-08" db="EMBL/GenBank/DDBJ databases">
        <title>Genomic Encyclopedia of Type Strains, Phase IV (KMG-IV): sequencing the most valuable type-strain genomes for metagenomic binning, comparative biology and taxonomic classification.</title>
        <authorList>
            <person name="Goeker M."/>
        </authorList>
    </citation>
    <scope>NUCLEOTIDE SEQUENCE [LARGE SCALE GENOMIC DNA]</scope>
    <source>
        <strain evidence="4 5">DSM 25481</strain>
    </source>
</reference>
<dbReference type="NCBIfam" id="TIGR02098">
    <property type="entry name" value="MJ0042_CXXC"/>
    <property type="match status" value="1"/>
</dbReference>
<dbReference type="RefSeq" id="WP_183395837.1">
    <property type="nucleotide sequence ID" value="NZ_JACIDR010000004.1"/>
</dbReference>
<protein>
    <submittedName>
        <fullName evidence="4">Putative Zn finger-like uncharacterized protein</fullName>
    </submittedName>
</protein>
<dbReference type="AlphaFoldDB" id="A0A7W6CZJ3"/>
<evidence type="ECO:0000313" key="5">
    <source>
        <dbReference type="Proteomes" id="UP000528964"/>
    </source>
</evidence>
<evidence type="ECO:0000256" key="2">
    <source>
        <dbReference type="SAM" id="Phobius"/>
    </source>
</evidence>
<keyword evidence="2" id="KW-0472">Membrane</keyword>
<keyword evidence="5" id="KW-1185">Reference proteome</keyword>
<accession>A0A7W6CZJ3</accession>
<dbReference type="EMBL" id="JACIDR010000004">
    <property type="protein sequence ID" value="MBB3973973.1"/>
    <property type="molecule type" value="Genomic_DNA"/>
</dbReference>
<proteinExistence type="predicted"/>
<feature type="domain" description="Zinc finger/thioredoxin putative" evidence="3">
    <location>
        <begin position="1"/>
        <end position="34"/>
    </location>
</feature>
<feature type="transmembrane region" description="Helical" evidence="2">
    <location>
        <begin position="131"/>
        <end position="153"/>
    </location>
</feature>
<feature type="region of interest" description="Disordered" evidence="1">
    <location>
        <begin position="89"/>
        <end position="126"/>
    </location>
</feature>
<comment type="caution">
    <text evidence="4">The sequence shown here is derived from an EMBL/GenBank/DDBJ whole genome shotgun (WGS) entry which is preliminary data.</text>
</comment>
<keyword evidence="2" id="KW-0812">Transmembrane</keyword>
<name>A0A7W6CZJ3_9HYPH</name>
<evidence type="ECO:0000313" key="4">
    <source>
        <dbReference type="EMBL" id="MBB3973973.1"/>
    </source>
</evidence>
<feature type="region of interest" description="Disordered" evidence="1">
    <location>
        <begin position="36"/>
        <end position="61"/>
    </location>
</feature>
<organism evidence="4 5">
    <name type="scientific">Hansschlegelia beijingensis</name>
    <dbReference type="NCBI Taxonomy" id="1133344"/>
    <lineage>
        <taxon>Bacteria</taxon>
        <taxon>Pseudomonadati</taxon>
        <taxon>Pseudomonadota</taxon>
        <taxon>Alphaproteobacteria</taxon>
        <taxon>Hyphomicrobiales</taxon>
        <taxon>Methylopilaceae</taxon>
        <taxon>Hansschlegelia</taxon>
    </lineage>
</organism>
<sequence>MLVTCPSCQSSYRLAEGTLYAGRKLRCARCRTSWIAEPPPTEVPQPASQEESASGVASADTSGDALLPPILGLEDAAAVEVREAPELIEAVPAPPRTEPARQSRWPLGSRRRRNMPARRGAASRSARRPRLTAPGLIAAAGLALLAALVLFPLPVVRAAPSLASLYAAVGLPVNVRGLAIQDVSSSELTDEGAPLLLVKGSIASLARAAVDVPRLRVAVLAADGRELYAWTTMAARAKLAPGETTTFRARLASPPAEGRTVAVRFLGRQDLAAHATR</sequence>
<keyword evidence="2" id="KW-1133">Transmembrane helix</keyword>